<proteinExistence type="inferred from homology"/>
<dbReference type="GO" id="GO:0006166">
    <property type="term" value="P:purine ribonucleoside salvage"/>
    <property type="evidence" value="ECO:0007669"/>
    <property type="project" value="UniProtKB-KW"/>
</dbReference>
<keyword evidence="7" id="KW-0660">Purine salvage</keyword>
<dbReference type="Proteomes" id="UP000266298">
    <property type="component" value="Unassembled WGS sequence"/>
</dbReference>
<evidence type="ECO:0000256" key="4">
    <source>
        <dbReference type="ARBA" id="ARBA00022490"/>
    </source>
</evidence>
<keyword evidence="5 11" id="KW-0328">Glycosyltransferase</keyword>
<dbReference type="PANTHER" id="PTHR11776">
    <property type="entry name" value="ADENINE PHOSPHORIBOSYLTRANSFERASE"/>
    <property type="match status" value="1"/>
</dbReference>
<evidence type="ECO:0000256" key="6">
    <source>
        <dbReference type="ARBA" id="ARBA00022679"/>
    </source>
</evidence>
<evidence type="ECO:0000256" key="7">
    <source>
        <dbReference type="ARBA" id="ARBA00022726"/>
    </source>
</evidence>
<dbReference type="Gene3D" id="3.40.50.2020">
    <property type="match status" value="1"/>
</dbReference>
<evidence type="ECO:0000256" key="3">
    <source>
        <dbReference type="ARBA" id="ARBA00011738"/>
    </source>
</evidence>
<dbReference type="AlphaFoldDB" id="A0A399NWP2"/>
<name>A0A399NWP2_9MICO</name>
<comment type="similarity">
    <text evidence="2">Belongs to the purine/pyrimidine phosphoribosyltransferase family.</text>
</comment>
<feature type="region of interest" description="Disordered" evidence="9">
    <location>
        <begin position="1"/>
        <end position="24"/>
    </location>
</feature>
<evidence type="ECO:0000256" key="2">
    <source>
        <dbReference type="ARBA" id="ARBA00008391"/>
    </source>
</evidence>
<evidence type="ECO:0000256" key="1">
    <source>
        <dbReference type="ARBA" id="ARBA00004496"/>
    </source>
</evidence>
<dbReference type="EMBL" id="QWEC01000117">
    <property type="protein sequence ID" value="RII97046.1"/>
    <property type="molecule type" value="Genomic_DNA"/>
</dbReference>
<sequence>MRQRWQTAARRAREPETTARARSSHVRRYGDHMVDHAKQVLGRRHVLEGFRWIDGDADTWTMLRDADALRAIVKALADLLADQELDVIVGIEARGFALGPAVAFALGIGFSPIRKDGAVFPGDVIRHRSEPDYRGRTQALGSRRDHFAPGQRAGLVDDWIETGSQALAVQRLIADAGAELVAVAVIVDEAAADARVALPPIRSIVTAADLP</sequence>
<protein>
    <submittedName>
        <fullName evidence="11">Phosphoribosyltransferase</fullName>
    </submittedName>
</protein>
<dbReference type="PANTHER" id="PTHR11776:SF7">
    <property type="entry name" value="PHOSPHORIBOSYLTRANSFERASE DOMAIN-CONTAINING PROTEIN"/>
    <property type="match status" value="1"/>
</dbReference>
<evidence type="ECO:0000313" key="11">
    <source>
        <dbReference type="EMBL" id="RII97046.1"/>
    </source>
</evidence>
<dbReference type="CDD" id="cd06223">
    <property type="entry name" value="PRTases_typeI"/>
    <property type="match status" value="1"/>
</dbReference>
<dbReference type="InterPro" id="IPR000836">
    <property type="entry name" value="PRTase_dom"/>
</dbReference>
<gene>
    <name evidence="11" type="ORF">DZF96_08945</name>
</gene>
<evidence type="ECO:0000256" key="5">
    <source>
        <dbReference type="ARBA" id="ARBA00022676"/>
    </source>
</evidence>
<dbReference type="SUPFAM" id="SSF53271">
    <property type="entry name" value="PRTase-like"/>
    <property type="match status" value="1"/>
</dbReference>
<organism evidence="11 12">
    <name type="scientific">Clavibacter michiganensis</name>
    <dbReference type="NCBI Taxonomy" id="28447"/>
    <lineage>
        <taxon>Bacteria</taxon>
        <taxon>Bacillati</taxon>
        <taxon>Actinomycetota</taxon>
        <taxon>Actinomycetes</taxon>
        <taxon>Micrococcales</taxon>
        <taxon>Microbacteriaceae</taxon>
        <taxon>Clavibacter</taxon>
    </lineage>
</organism>
<keyword evidence="6 11" id="KW-0808">Transferase</keyword>
<accession>A0A399NWP2</accession>
<comment type="pathway">
    <text evidence="8">Purine metabolism.</text>
</comment>
<dbReference type="Pfam" id="PF00156">
    <property type="entry name" value="Pribosyltran"/>
    <property type="match status" value="1"/>
</dbReference>
<dbReference type="InterPro" id="IPR029057">
    <property type="entry name" value="PRTase-like"/>
</dbReference>
<comment type="subunit">
    <text evidence="3">Homodimer.</text>
</comment>
<evidence type="ECO:0000256" key="9">
    <source>
        <dbReference type="SAM" id="MobiDB-lite"/>
    </source>
</evidence>
<dbReference type="GO" id="GO:0003999">
    <property type="term" value="F:adenine phosphoribosyltransferase activity"/>
    <property type="evidence" value="ECO:0007669"/>
    <property type="project" value="TreeGrafter"/>
</dbReference>
<evidence type="ECO:0000313" key="12">
    <source>
        <dbReference type="Proteomes" id="UP000266298"/>
    </source>
</evidence>
<evidence type="ECO:0000256" key="8">
    <source>
        <dbReference type="ARBA" id="ARBA00025704"/>
    </source>
</evidence>
<reference evidence="11 12" key="1">
    <citation type="submission" date="2018-08" db="EMBL/GenBank/DDBJ databases">
        <title>Genome Sequence of Clavibacter michiganensis Subspecies type strains, and the Atypical Peach-Colored Strains Isolated from Tomato.</title>
        <authorList>
            <person name="Osdaghi E."/>
            <person name="Portier P."/>
            <person name="Briand M."/>
            <person name="Jacques M.-A."/>
        </authorList>
    </citation>
    <scope>NUCLEOTIDE SEQUENCE [LARGE SCALE GENOMIC DNA]</scope>
    <source>
        <strain evidence="11 12">CFBP 7493</strain>
    </source>
</reference>
<dbReference type="GO" id="GO:0005737">
    <property type="term" value="C:cytoplasm"/>
    <property type="evidence" value="ECO:0007669"/>
    <property type="project" value="UniProtKB-SubCell"/>
</dbReference>
<evidence type="ECO:0000259" key="10">
    <source>
        <dbReference type="Pfam" id="PF00156"/>
    </source>
</evidence>
<dbReference type="InterPro" id="IPR050120">
    <property type="entry name" value="Adenine_PRTase"/>
</dbReference>
<comment type="subcellular location">
    <subcellularLocation>
        <location evidence="1">Cytoplasm</location>
    </subcellularLocation>
</comment>
<comment type="caution">
    <text evidence="11">The sequence shown here is derived from an EMBL/GenBank/DDBJ whole genome shotgun (WGS) entry which is preliminary data.</text>
</comment>
<feature type="domain" description="Phosphoribosyltransferase" evidence="10">
    <location>
        <begin position="61"/>
        <end position="192"/>
    </location>
</feature>
<keyword evidence="4" id="KW-0963">Cytoplasm</keyword>